<comment type="caution">
    <text evidence="2">The sequence shown here is derived from an EMBL/GenBank/DDBJ whole genome shotgun (WGS) entry which is preliminary data.</text>
</comment>
<name>A0A9D2KB04_9BACT</name>
<evidence type="ECO:0000256" key="1">
    <source>
        <dbReference type="SAM" id="Phobius"/>
    </source>
</evidence>
<organism evidence="2 3">
    <name type="scientific">Candidatus Coprenecus stercoravium</name>
    <dbReference type="NCBI Taxonomy" id="2840735"/>
    <lineage>
        <taxon>Bacteria</taxon>
        <taxon>Pseudomonadati</taxon>
        <taxon>Bacteroidota</taxon>
        <taxon>Bacteroidia</taxon>
        <taxon>Bacteroidales</taxon>
        <taxon>Rikenellaceae</taxon>
        <taxon>Rikenellaceae incertae sedis</taxon>
        <taxon>Candidatus Coprenecus</taxon>
    </lineage>
</organism>
<sequence>MEETNLRERIGLTAESMLPPLSRKTITAYTAATAAALLISALPLLPL</sequence>
<reference evidence="2" key="1">
    <citation type="journal article" date="2021" name="PeerJ">
        <title>Extensive microbial diversity within the chicken gut microbiome revealed by metagenomics and culture.</title>
        <authorList>
            <person name="Gilroy R."/>
            <person name="Ravi A."/>
            <person name="Getino M."/>
            <person name="Pursley I."/>
            <person name="Horton D.L."/>
            <person name="Alikhan N.F."/>
            <person name="Baker D."/>
            <person name="Gharbi K."/>
            <person name="Hall N."/>
            <person name="Watson M."/>
            <person name="Adriaenssens E.M."/>
            <person name="Foster-Nyarko E."/>
            <person name="Jarju S."/>
            <person name="Secka A."/>
            <person name="Antonio M."/>
            <person name="Oren A."/>
            <person name="Chaudhuri R.R."/>
            <person name="La Ragione R."/>
            <person name="Hildebrand F."/>
            <person name="Pallen M.J."/>
        </authorList>
    </citation>
    <scope>NUCLEOTIDE SEQUENCE</scope>
    <source>
        <strain evidence="2">Gambia16-554</strain>
    </source>
</reference>
<gene>
    <name evidence="2" type="ORF">IAC04_08470</name>
</gene>
<evidence type="ECO:0000313" key="2">
    <source>
        <dbReference type="EMBL" id="HIZ86511.1"/>
    </source>
</evidence>
<feature type="transmembrane region" description="Helical" evidence="1">
    <location>
        <begin position="26"/>
        <end position="45"/>
    </location>
</feature>
<dbReference type="EMBL" id="DXAW01000147">
    <property type="protein sequence ID" value="HIZ86511.1"/>
    <property type="molecule type" value="Genomic_DNA"/>
</dbReference>
<proteinExistence type="predicted"/>
<keyword evidence="1" id="KW-0472">Membrane</keyword>
<dbReference type="Proteomes" id="UP000824115">
    <property type="component" value="Unassembled WGS sequence"/>
</dbReference>
<dbReference type="AlphaFoldDB" id="A0A9D2KB04"/>
<reference evidence="2" key="2">
    <citation type="submission" date="2021-04" db="EMBL/GenBank/DDBJ databases">
        <authorList>
            <person name="Gilroy R."/>
        </authorList>
    </citation>
    <scope>NUCLEOTIDE SEQUENCE</scope>
    <source>
        <strain evidence="2">Gambia16-554</strain>
    </source>
</reference>
<protein>
    <submittedName>
        <fullName evidence="2">Uncharacterized protein</fullName>
    </submittedName>
</protein>
<accession>A0A9D2KB04</accession>
<evidence type="ECO:0000313" key="3">
    <source>
        <dbReference type="Proteomes" id="UP000824115"/>
    </source>
</evidence>
<keyword evidence="1" id="KW-0812">Transmembrane</keyword>
<keyword evidence="1" id="KW-1133">Transmembrane helix</keyword>